<evidence type="ECO:0000313" key="5">
    <source>
        <dbReference type="Proteomes" id="UP001063350"/>
    </source>
</evidence>
<dbReference type="InterPro" id="IPR001789">
    <property type="entry name" value="Sig_transdc_resp-reg_receiver"/>
</dbReference>
<feature type="domain" description="Response regulatory" evidence="3">
    <location>
        <begin position="424"/>
        <end position="540"/>
    </location>
</feature>
<evidence type="ECO:0000256" key="2">
    <source>
        <dbReference type="PROSITE-ProRule" id="PRU00169"/>
    </source>
</evidence>
<evidence type="ECO:0000259" key="3">
    <source>
        <dbReference type="PROSITE" id="PS50110"/>
    </source>
</evidence>
<dbReference type="PANTHER" id="PTHR44591:SF3">
    <property type="entry name" value="RESPONSE REGULATORY DOMAIN-CONTAINING PROTEIN"/>
    <property type="match status" value="1"/>
</dbReference>
<reference evidence="4" key="1">
    <citation type="submission" date="2020-12" db="EMBL/GenBank/DDBJ databases">
        <title>Desulfobium dissulfuricans gen. nov., sp. nov., a novel mesophilic, sulfate-reducing bacterium isolated from a deep-sea hydrothermal vent.</title>
        <authorList>
            <person name="Hashimoto Y."/>
            <person name="Tame A."/>
            <person name="Sawayama S."/>
            <person name="Miyazaki J."/>
            <person name="Takai K."/>
            <person name="Nakagawa S."/>
        </authorList>
    </citation>
    <scope>NUCLEOTIDE SEQUENCE</scope>
    <source>
        <strain evidence="4">GF1</strain>
    </source>
</reference>
<feature type="modified residue" description="4-aspartylphosphate" evidence="2">
    <location>
        <position position="473"/>
    </location>
</feature>
<dbReference type="AlphaFoldDB" id="A0A915U1F9"/>
<sequence>MADVNPEHMVQEIRDNIKTGDTLKARLVLNHLADVDKTTQNRILYELSRAEPRFSVRLLNYLLTTQPELCESLPVVRETLISHLIAYPEVLIESLRDPQIEDKTIMIETAGELRLEEATQALIDLLGETDDSLQIKLIIETLGLIGDPQCINTLTDYLYSADRELIITAIHALGMVGTPTAMHRLAERMGTDNELDFLILGIFADVQDSVSLEKLNDTLRSHYAHMRTYAKEELIRIGVKSVPVLIENLKEEDDDLLIHTLNVLGDIGDESAIMPIRKLLNSEPRNPNVRFAAYEALARLPLRKGAYTLAAGLTDPEDHVCIAAARAIDRNFNEILAAGIKNLVKNDSDEARHIVKIIVNAQVDNVFLSLAGEEYFQEKALIYLPHAHKDIRDHYVRLLKKHGLDSFAARIGDGTVDAAGRRQKICAVDDSRMILNIYKATLHELGFEPVLFEFPAGALEWLEKEKPALVLTDLNMPEITGIQLTEKIREKYGPSELPIIMVTTQGDAQDHEAAQKVGVNDILIKPFNAESLKKAMGKYITVS</sequence>
<dbReference type="Gene3D" id="3.40.50.2300">
    <property type="match status" value="1"/>
</dbReference>
<accession>A0A915U1F9</accession>
<dbReference type="Pfam" id="PF13646">
    <property type="entry name" value="HEAT_2"/>
    <property type="match status" value="2"/>
</dbReference>
<dbReference type="GO" id="GO:0000160">
    <property type="term" value="P:phosphorelay signal transduction system"/>
    <property type="evidence" value="ECO:0007669"/>
    <property type="project" value="InterPro"/>
</dbReference>
<dbReference type="InterPro" id="IPR011989">
    <property type="entry name" value="ARM-like"/>
</dbReference>
<dbReference type="PANTHER" id="PTHR44591">
    <property type="entry name" value="STRESS RESPONSE REGULATOR PROTEIN 1"/>
    <property type="match status" value="1"/>
</dbReference>
<evidence type="ECO:0000256" key="1">
    <source>
        <dbReference type="ARBA" id="ARBA00022553"/>
    </source>
</evidence>
<dbReference type="Gene3D" id="1.25.10.10">
    <property type="entry name" value="Leucine-rich Repeat Variant"/>
    <property type="match status" value="2"/>
</dbReference>
<protein>
    <recommendedName>
        <fullName evidence="3">Response regulatory domain-containing protein</fullName>
    </recommendedName>
</protein>
<dbReference type="InterPro" id="IPR050595">
    <property type="entry name" value="Bact_response_regulator"/>
</dbReference>
<dbReference type="Pfam" id="PF00072">
    <property type="entry name" value="Response_reg"/>
    <property type="match status" value="1"/>
</dbReference>
<keyword evidence="1 2" id="KW-0597">Phosphoprotein</keyword>
<dbReference type="SUPFAM" id="SSF52172">
    <property type="entry name" value="CheY-like"/>
    <property type="match status" value="1"/>
</dbReference>
<dbReference type="KEGG" id="ddu:GF1_20440"/>
<dbReference type="PROSITE" id="PS50110">
    <property type="entry name" value="RESPONSE_REGULATORY"/>
    <property type="match status" value="1"/>
</dbReference>
<dbReference type="Proteomes" id="UP001063350">
    <property type="component" value="Chromosome"/>
</dbReference>
<dbReference type="SUPFAM" id="SSF48371">
    <property type="entry name" value="ARM repeat"/>
    <property type="match status" value="2"/>
</dbReference>
<name>A0A915U1F9_9BACT</name>
<dbReference type="RefSeq" id="WP_267926417.1">
    <property type="nucleotide sequence ID" value="NZ_AP024233.1"/>
</dbReference>
<proteinExistence type="predicted"/>
<organism evidence="4 5">
    <name type="scientific">Desulfolithobacter dissulfuricans</name>
    <dbReference type="NCBI Taxonomy" id="2795293"/>
    <lineage>
        <taxon>Bacteria</taxon>
        <taxon>Pseudomonadati</taxon>
        <taxon>Thermodesulfobacteriota</taxon>
        <taxon>Desulfobulbia</taxon>
        <taxon>Desulfobulbales</taxon>
        <taxon>Desulfobulbaceae</taxon>
        <taxon>Desulfolithobacter</taxon>
    </lineage>
</organism>
<keyword evidence="5" id="KW-1185">Reference proteome</keyword>
<dbReference type="EMBL" id="AP024233">
    <property type="protein sequence ID" value="BCO09668.1"/>
    <property type="molecule type" value="Genomic_DNA"/>
</dbReference>
<dbReference type="InterPro" id="IPR011006">
    <property type="entry name" value="CheY-like_superfamily"/>
</dbReference>
<dbReference type="SMART" id="SM00448">
    <property type="entry name" value="REC"/>
    <property type="match status" value="1"/>
</dbReference>
<gene>
    <name evidence="4" type="ORF">GF1_20440</name>
</gene>
<dbReference type="InterPro" id="IPR016024">
    <property type="entry name" value="ARM-type_fold"/>
</dbReference>
<evidence type="ECO:0000313" key="4">
    <source>
        <dbReference type="EMBL" id="BCO09668.1"/>
    </source>
</evidence>